<proteinExistence type="predicted"/>
<dbReference type="Proteomes" id="UP001497522">
    <property type="component" value="Chromosome 7"/>
</dbReference>
<protein>
    <submittedName>
        <fullName evidence="2">Uncharacterized protein</fullName>
    </submittedName>
</protein>
<keyword evidence="3" id="KW-1185">Reference proteome</keyword>
<feature type="compositionally biased region" description="Basic and acidic residues" evidence="1">
    <location>
        <begin position="45"/>
        <end position="57"/>
    </location>
</feature>
<evidence type="ECO:0000256" key="1">
    <source>
        <dbReference type="SAM" id="MobiDB-lite"/>
    </source>
</evidence>
<sequence>MLFRAFVQGPGREAENGKKIWQSANGFAMPVGSSKAMMSNQKSSQDSRQEEGLEKNYDERVLYRDATAIVYQTRASSLATPQKNAHSQQ</sequence>
<evidence type="ECO:0000313" key="2">
    <source>
        <dbReference type="EMBL" id="CAK9880127.1"/>
    </source>
</evidence>
<reference evidence="2" key="1">
    <citation type="submission" date="2024-03" db="EMBL/GenBank/DDBJ databases">
        <authorList>
            <consortium name="ELIXIR-Norway"/>
            <consortium name="Elixir Norway"/>
        </authorList>
    </citation>
    <scope>NUCLEOTIDE SEQUENCE</scope>
</reference>
<dbReference type="EMBL" id="OZ023708">
    <property type="protein sequence ID" value="CAK9880127.1"/>
    <property type="molecule type" value="Genomic_DNA"/>
</dbReference>
<organism evidence="2 3">
    <name type="scientific">Sphagnum jensenii</name>
    <dbReference type="NCBI Taxonomy" id="128206"/>
    <lineage>
        <taxon>Eukaryota</taxon>
        <taxon>Viridiplantae</taxon>
        <taxon>Streptophyta</taxon>
        <taxon>Embryophyta</taxon>
        <taxon>Bryophyta</taxon>
        <taxon>Sphagnophytina</taxon>
        <taxon>Sphagnopsida</taxon>
        <taxon>Sphagnales</taxon>
        <taxon>Sphagnaceae</taxon>
        <taxon>Sphagnum</taxon>
    </lineage>
</organism>
<gene>
    <name evidence="2" type="ORF">CSSPJE1EN2_LOCUS21616</name>
</gene>
<evidence type="ECO:0000313" key="3">
    <source>
        <dbReference type="Proteomes" id="UP001497522"/>
    </source>
</evidence>
<accession>A0ABP1BWB1</accession>
<name>A0ABP1BWB1_9BRYO</name>
<feature type="region of interest" description="Disordered" evidence="1">
    <location>
        <begin position="31"/>
        <end position="57"/>
    </location>
</feature>